<evidence type="ECO:0000256" key="2">
    <source>
        <dbReference type="SAM" id="Phobius"/>
    </source>
</evidence>
<keyword evidence="2" id="KW-0812">Transmembrane</keyword>
<proteinExistence type="predicted"/>
<dbReference type="AlphaFoldDB" id="A0AA47B522"/>
<dbReference type="Pfam" id="PF15980">
    <property type="entry name" value="ComGF"/>
    <property type="match status" value="1"/>
</dbReference>
<evidence type="ECO:0000313" key="3">
    <source>
        <dbReference type="EMBL" id="UZX30282.1"/>
    </source>
</evidence>
<organism evidence="3 4">
    <name type="scientific">Lactobacillus helsingborgensis</name>
    <dbReference type="NCBI Taxonomy" id="1218494"/>
    <lineage>
        <taxon>Bacteria</taxon>
        <taxon>Bacillati</taxon>
        <taxon>Bacillota</taxon>
        <taxon>Bacilli</taxon>
        <taxon>Lactobacillales</taxon>
        <taxon>Lactobacillaceae</taxon>
        <taxon>Lactobacillus</taxon>
    </lineage>
</organism>
<accession>A0AA47B522</accession>
<feature type="region of interest" description="Disordered" evidence="1">
    <location>
        <begin position="152"/>
        <end position="173"/>
    </location>
</feature>
<evidence type="ECO:0000313" key="4">
    <source>
        <dbReference type="Proteomes" id="UP001164557"/>
    </source>
</evidence>
<sequence length="173" mass="20444">MMKLMRRHIKLENKGFLLAEALFYVFATLLVVLILQNLLKSTTLANKINHKTDDVVFSYVQFNRFIKKQKFKYCFTKPAESTFKKADFEVISQNNEPKIYSINFYKNMIRVITPEGGHMPLLINLSHASFFTKDEQIKIKVTERDGRQSEIYLKFDPKPKKEKRNEKKKNVES</sequence>
<dbReference type="Proteomes" id="UP001164557">
    <property type="component" value="Chromosome"/>
</dbReference>
<keyword evidence="4" id="KW-1185">Reference proteome</keyword>
<keyword evidence="2" id="KW-1133">Transmembrane helix</keyword>
<gene>
    <name evidence="3" type="ORF">LDX53_03515</name>
</gene>
<feature type="transmembrane region" description="Helical" evidence="2">
    <location>
        <begin position="21"/>
        <end position="39"/>
    </location>
</feature>
<protein>
    <submittedName>
        <fullName evidence="3">ComGF family competence protein</fullName>
    </submittedName>
</protein>
<dbReference type="RefSeq" id="WP_084608681.1">
    <property type="nucleotide sequence ID" value="NZ_CP084389.1"/>
</dbReference>
<reference evidence="3" key="1">
    <citation type="submission" date="2021-09" db="EMBL/GenBank/DDBJ databases">
        <title>Lactobacillus species from Apis mellifera, Switzerland.</title>
        <authorList>
            <person name="Pfister J."/>
            <person name="Brown A."/>
            <person name="Neumann P."/>
            <person name="Collaud A."/>
            <person name="Retschnig G."/>
            <person name="Perreten V."/>
        </authorList>
    </citation>
    <scope>NUCLEOTIDE SEQUENCE</scope>
    <source>
        <strain evidence="3">IBH002</strain>
    </source>
</reference>
<keyword evidence="2" id="KW-0472">Membrane</keyword>
<evidence type="ECO:0000256" key="1">
    <source>
        <dbReference type="SAM" id="MobiDB-lite"/>
    </source>
</evidence>
<dbReference type="EMBL" id="CP084389">
    <property type="protein sequence ID" value="UZX30282.1"/>
    <property type="molecule type" value="Genomic_DNA"/>
</dbReference>
<name>A0AA47B522_9LACO</name>
<dbReference type="InterPro" id="IPR016977">
    <property type="entry name" value="ComGF"/>
</dbReference>